<dbReference type="Pfam" id="PF00004">
    <property type="entry name" value="AAA"/>
    <property type="match status" value="1"/>
</dbReference>
<dbReference type="GO" id="GO:1902983">
    <property type="term" value="P:DNA strand elongation involved in mitotic DNA replication"/>
    <property type="evidence" value="ECO:0007669"/>
    <property type="project" value="EnsemblFungi"/>
</dbReference>
<dbReference type="eggNOG" id="KOG1968">
    <property type="taxonomic scope" value="Eukaryota"/>
</dbReference>
<keyword evidence="7 10" id="KW-0067">ATP-binding</keyword>
<dbReference type="FunFam" id="3.40.50.10190:FF:000001">
    <property type="entry name" value="Replication factor C subunit 1"/>
    <property type="match status" value="1"/>
</dbReference>
<dbReference type="GO" id="GO:0003677">
    <property type="term" value="F:DNA binding"/>
    <property type="evidence" value="ECO:0007669"/>
    <property type="project" value="UniProtKB-KW"/>
</dbReference>
<sequence length="952" mass="103528">MPPKDIRSFFGAQKTKAPAKSNDKRPATTSVDEERKPKKVKQEVKQEINSEPEKSPVKPKIPAKPNPTAKTKSPAKPAPKKRTIQIDDSDSEDGEAPYEIDMDSDDGFVDDDDLPVKPVQRRTRRSGPVKDDDVIEIDEDDNVVKKPPPKASVSNKGPIIDYDDLDDDDLEQIKRAPKKAAPKPKAAPTAAPNARSAPGGATAESVLAQLPDAELPEVEEGKKFNFREHLAKNTATGSGEGGGAVELPEAAENCLVGLTFVFTGTMPNLSREEGQAAVKKYGGKVTSSISGKTNCVVLGEDAGPKKIEQIKKLRTKALDEAGFLELLRLMPADGGGGAAAEKALAKQAEEADKIAAESAKMAAEMAAREKKEKAASKKADASGAPRAVSMDDQLWTVKYAPNNLNHVCGNKGAVTKLQNWLNNWHDNAKHGFKQPGKDGFGIYRAVLLSGPPGIGKTTAAHLVANLAGYDVIENNASDVRSKKLLAQDVSSALTNTSIMGFMSSAKSSKEKKICMIMDEVDGMSAGDRGGVGQMAALCRTTEVPIILICNDKGLPKMRPFDRVTLDIPFRRMDPKAILARMMTICHQEKIKISAPVLEQVIAGCNSDIRQIINLLSTYARNQNEGGLDIESGKKMTQSWEKNVVLSPFDITGKLLSGGLWAPSSKATLNDKIELYFNDHDFVPLMIQENYLNVQPSGGGDNKERLRKTLAAAESISDGDLVDKMIHGSQQHWSLMPLHGFLSAVRPASFVAGQARGRFNFTSWLGQNSKGGKHLRALQELQSHAGYKTSGNSRELRQQYLPLMTRKLLDPLLAKKAEGVPEVIDFMDSYYLTREDWDAIMEMGVGPDSGEERMKKLETQTKSAFTRKYNTSSHPVPYIKSGTAMDMKASKAQPDSGDVVNEEVEKEEEEDEEDISKDKYINQPKKKAAPKKAAPKKTPAKKAAPKKAAAKKK</sequence>
<evidence type="ECO:0000256" key="8">
    <source>
        <dbReference type="ARBA" id="ARBA00023125"/>
    </source>
</evidence>
<dbReference type="OMA" id="LICNERN"/>
<dbReference type="EMBL" id="CP017554">
    <property type="protein sequence ID" value="AOW01815.1"/>
    <property type="molecule type" value="Genomic_DNA"/>
</dbReference>
<reference evidence="13 14" key="1">
    <citation type="journal article" date="2016" name="PLoS ONE">
        <title>Sequence Assembly of Yarrowia lipolytica Strain W29/CLIB89 Shows Transposable Element Diversity.</title>
        <authorList>
            <person name="Magnan C."/>
            <person name="Yu J."/>
            <person name="Chang I."/>
            <person name="Jahn E."/>
            <person name="Kanomata Y."/>
            <person name="Wu J."/>
            <person name="Zeller M."/>
            <person name="Oakes M."/>
            <person name="Baldi P."/>
            <person name="Sandmeyer S."/>
        </authorList>
    </citation>
    <scope>NUCLEOTIDE SEQUENCE [LARGE SCALE GENOMIC DNA]</scope>
    <source>
        <strain evidence="14">CLIB89(W29)</strain>
    </source>
</reference>
<dbReference type="Gene3D" id="1.20.272.10">
    <property type="match status" value="1"/>
</dbReference>
<dbReference type="Pfam" id="PF08519">
    <property type="entry name" value="RFC1"/>
    <property type="match status" value="1"/>
</dbReference>
<dbReference type="FunFam" id="1.20.272.10:FF:000005">
    <property type="entry name" value="Replication factor C subunit 1"/>
    <property type="match status" value="1"/>
</dbReference>
<gene>
    <name evidence="13" type="ORF">YALI1_B22020g</name>
</gene>
<dbReference type="Pfam" id="PF00533">
    <property type="entry name" value="BRCT"/>
    <property type="match status" value="1"/>
</dbReference>
<dbReference type="SUPFAM" id="SSF52540">
    <property type="entry name" value="P-loop containing nucleoside triphosphate hydrolases"/>
    <property type="match status" value="1"/>
</dbReference>
<dbReference type="GO" id="GO:0005663">
    <property type="term" value="C:DNA replication factor C complex"/>
    <property type="evidence" value="ECO:0007669"/>
    <property type="project" value="EnsemblFungi"/>
</dbReference>
<dbReference type="AlphaFoldDB" id="A0A1D8N858"/>
<feature type="compositionally biased region" description="Low complexity" evidence="11">
    <location>
        <begin position="66"/>
        <end position="75"/>
    </location>
</feature>
<evidence type="ECO:0000256" key="11">
    <source>
        <dbReference type="SAM" id="MobiDB-lite"/>
    </source>
</evidence>
<dbReference type="SUPFAM" id="SSF48019">
    <property type="entry name" value="post-AAA+ oligomerization domain-like"/>
    <property type="match status" value="1"/>
</dbReference>
<comment type="similarity">
    <text evidence="2 10">Belongs to the activator 1 large subunit family.</text>
</comment>
<protein>
    <recommendedName>
        <fullName evidence="3 10">Replication factor C subunit 1</fullName>
    </recommendedName>
</protein>
<dbReference type="GO" id="GO:0003689">
    <property type="term" value="F:DNA clamp loader activity"/>
    <property type="evidence" value="ECO:0007669"/>
    <property type="project" value="UniProtKB-UniRule"/>
</dbReference>
<dbReference type="Gene3D" id="1.10.8.60">
    <property type="match status" value="1"/>
</dbReference>
<evidence type="ECO:0000256" key="10">
    <source>
        <dbReference type="PIRNR" id="PIRNR036578"/>
    </source>
</evidence>
<dbReference type="GO" id="GO:0006298">
    <property type="term" value="P:mismatch repair"/>
    <property type="evidence" value="ECO:0007669"/>
    <property type="project" value="EnsemblFungi"/>
</dbReference>
<feature type="compositionally biased region" description="Basic and acidic residues" evidence="11">
    <location>
        <begin position="21"/>
        <end position="56"/>
    </location>
</feature>
<keyword evidence="6 10" id="KW-0547">Nucleotide-binding</keyword>
<dbReference type="InterPro" id="IPR027417">
    <property type="entry name" value="P-loop_NTPase"/>
</dbReference>
<feature type="region of interest" description="Disordered" evidence="11">
    <location>
        <begin position="885"/>
        <end position="952"/>
    </location>
</feature>
<dbReference type="VEuPathDB" id="FungiDB:YALI1_B22020g"/>
<evidence type="ECO:0000256" key="5">
    <source>
        <dbReference type="ARBA" id="ARBA00022705"/>
    </source>
</evidence>
<accession>A0A1D8N858</accession>
<dbReference type="FunFam" id="1.10.8.60:FF:000021">
    <property type="entry name" value="Replication factor C subunit 1"/>
    <property type="match status" value="1"/>
</dbReference>
<comment type="subcellular location">
    <subcellularLocation>
        <location evidence="1 10">Nucleus</location>
    </subcellularLocation>
</comment>
<evidence type="ECO:0000256" key="9">
    <source>
        <dbReference type="ARBA" id="ARBA00023242"/>
    </source>
</evidence>
<feature type="compositionally biased region" description="Acidic residues" evidence="11">
    <location>
        <begin position="899"/>
        <end position="914"/>
    </location>
</feature>
<keyword evidence="4" id="KW-0597">Phosphoprotein</keyword>
<dbReference type="SMART" id="SM00382">
    <property type="entry name" value="AAA"/>
    <property type="match status" value="1"/>
</dbReference>
<dbReference type="Gene3D" id="3.40.50.10190">
    <property type="entry name" value="BRCT domain"/>
    <property type="match status" value="1"/>
</dbReference>
<evidence type="ECO:0000256" key="2">
    <source>
        <dbReference type="ARBA" id="ARBA00006116"/>
    </source>
</evidence>
<dbReference type="InterPro" id="IPR003959">
    <property type="entry name" value="ATPase_AAA_core"/>
</dbReference>
<dbReference type="GO" id="GO:0016887">
    <property type="term" value="F:ATP hydrolysis activity"/>
    <property type="evidence" value="ECO:0007669"/>
    <property type="project" value="InterPro"/>
</dbReference>
<dbReference type="InterPro" id="IPR003593">
    <property type="entry name" value="AAA+_ATPase"/>
</dbReference>
<keyword evidence="8" id="KW-0238">DNA-binding</keyword>
<evidence type="ECO:0000256" key="6">
    <source>
        <dbReference type="ARBA" id="ARBA00022741"/>
    </source>
</evidence>
<dbReference type="PROSITE" id="PS50172">
    <property type="entry name" value="BRCT"/>
    <property type="match status" value="1"/>
</dbReference>
<dbReference type="InterPro" id="IPR013725">
    <property type="entry name" value="DNA_replication_fac_RFC1_C"/>
</dbReference>
<keyword evidence="5 10" id="KW-0235">DNA replication</keyword>
<dbReference type="KEGG" id="yli:2907092"/>
<dbReference type="InterPro" id="IPR008921">
    <property type="entry name" value="DNA_pol3_clamp-load_cplx_C"/>
</dbReference>
<organism evidence="13 14">
    <name type="scientific">Yarrowia lipolytica</name>
    <name type="common">Candida lipolytica</name>
    <dbReference type="NCBI Taxonomy" id="4952"/>
    <lineage>
        <taxon>Eukaryota</taxon>
        <taxon>Fungi</taxon>
        <taxon>Dikarya</taxon>
        <taxon>Ascomycota</taxon>
        <taxon>Saccharomycotina</taxon>
        <taxon>Dipodascomycetes</taxon>
        <taxon>Dipodascales</taxon>
        <taxon>Dipodascales incertae sedis</taxon>
        <taxon>Yarrowia</taxon>
    </lineage>
</organism>
<evidence type="ECO:0000313" key="13">
    <source>
        <dbReference type="EMBL" id="AOW01815.1"/>
    </source>
</evidence>
<dbReference type="GO" id="GO:0005524">
    <property type="term" value="F:ATP binding"/>
    <property type="evidence" value="ECO:0007669"/>
    <property type="project" value="UniProtKB-UniRule"/>
</dbReference>
<evidence type="ECO:0000256" key="1">
    <source>
        <dbReference type="ARBA" id="ARBA00004123"/>
    </source>
</evidence>
<dbReference type="SMART" id="SM00292">
    <property type="entry name" value="BRCT"/>
    <property type="match status" value="1"/>
</dbReference>
<dbReference type="Proteomes" id="UP000182444">
    <property type="component" value="Chromosome 1B"/>
</dbReference>
<evidence type="ECO:0000256" key="4">
    <source>
        <dbReference type="ARBA" id="ARBA00022553"/>
    </source>
</evidence>
<evidence type="ECO:0000313" key="14">
    <source>
        <dbReference type="Proteomes" id="UP000182444"/>
    </source>
</evidence>
<keyword evidence="9 10" id="KW-0539">Nucleus</keyword>
<feature type="compositionally biased region" description="Basic residues" evidence="11">
    <location>
        <begin position="923"/>
        <end position="952"/>
    </location>
</feature>
<dbReference type="CDD" id="cd00009">
    <property type="entry name" value="AAA"/>
    <property type="match status" value="1"/>
</dbReference>
<dbReference type="VEuPathDB" id="FungiDB:YALI0_B16918g"/>
<evidence type="ECO:0000259" key="12">
    <source>
        <dbReference type="PROSITE" id="PS50172"/>
    </source>
</evidence>
<dbReference type="RefSeq" id="XP_500995.3">
    <property type="nucleotide sequence ID" value="XM_500995.3"/>
</dbReference>
<feature type="compositionally biased region" description="Acidic residues" evidence="11">
    <location>
        <begin position="161"/>
        <end position="170"/>
    </location>
</feature>
<dbReference type="Gene3D" id="3.40.50.300">
    <property type="entry name" value="P-loop containing nucleotide triphosphate hydrolases"/>
    <property type="match status" value="1"/>
</dbReference>
<feature type="compositionally biased region" description="Acidic residues" evidence="11">
    <location>
        <begin position="87"/>
        <end position="113"/>
    </location>
</feature>
<dbReference type="GO" id="GO:0006272">
    <property type="term" value="P:leading strand elongation"/>
    <property type="evidence" value="ECO:0007669"/>
    <property type="project" value="EnsemblFungi"/>
</dbReference>
<dbReference type="CDD" id="cd18140">
    <property type="entry name" value="HLD_clamp_RFC"/>
    <property type="match status" value="1"/>
</dbReference>
<dbReference type="GO" id="GO:0005634">
    <property type="term" value="C:nucleus"/>
    <property type="evidence" value="ECO:0007669"/>
    <property type="project" value="UniProtKB-SubCell"/>
</dbReference>
<dbReference type="GO" id="GO:0070914">
    <property type="term" value="P:UV-damage excision repair"/>
    <property type="evidence" value="ECO:0007669"/>
    <property type="project" value="EnsemblFungi"/>
</dbReference>
<dbReference type="PANTHER" id="PTHR23389:SF6">
    <property type="entry name" value="REPLICATION FACTOR C SUBUNIT 1"/>
    <property type="match status" value="1"/>
</dbReference>
<feature type="domain" description="BRCT" evidence="12">
    <location>
        <begin position="250"/>
        <end position="328"/>
    </location>
</feature>
<dbReference type="Pfam" id="PF25361">
    <property type="entry name" value="AAA_lid_RFC1"/>
    <property type="match status" value="1"/>
</dbReference>
<name>A0A1D8N858_YARLL</name>
<dbReference type="PANTHER" id="PTHR23389">
    <property type="entry name" value="CHROMOSOME TRANSMISSION FIDELITY FACTOR 18"/>
    <property type="match status" value="1"/>
</dbReference>
<feature type="region of interest" description="Disordered" evidence="11">
    <location>
        <begin position="1"/>
        <end position="204"/>
    </location>
</feature>
<dbReference type="InterPro" id="IPR036420">
    <property type="entry name" value="BRCT_dom_sf"/>
</dbReference>
<dbReference type="GeneID" id="2907092"/>
<proteinExistence type="inferred from homology"/>
<dbReference type="PIRSF" id="PIRSF036578">
    <property type="entry name" value="RFC1"/>
    <property type="match status" value="1"/>
</dbReference>
<dbReference type="InterPro" id="IPR012178">
    <property type="entry name" value="RFC1"/>
</dbReference>
<dbReference type="SUPFAM" id="SSF52113">
    <property type="entry name" value="BRCT domain"/>
    <property type="match status" value="1"/>
</dbReference>
<evidence type="ECO:0000256" key="7">
    <source>
        <dbReference type="ARBA" id="ARBA00022840"/>
    </source>
</evidence>
<feature type="compositionally biased region" description="Low complexity" evidence="11">
    <location>
        <begin position="183"/>
        <end position="198"/>
    </location>
</feature>
<dbReference type="FunFam" id="3.40.50.300:FF:000395">
    <property type="entry name" value="Replication factor C subunit 1"/>
    <property type="match status" value="1"/>
</dbReference>
<dbReference type="InterPro" id="IPR047854">
    <property type="entry name" value="RFC_lid"/>
</dbReference>
<dbReference type="GO" id="GO:0003682">
    <property type="term" value="F:chromatin binding"/>
    <property type="evidence" value="ECO:0007669"/>
    <property type="project" value="EnsemblFungi"/>
</dbReference>
<evidence type="ECO:0000256" key="3">
    <source>
        <dbReference type="ARBA" id="ARBA00020401"/>
    </source>
</evidence>
<dbReference type="InterPro" id="IPR001357">
    <property type="entry name" value="BRCT_dom"/>
</dbReference>